<evidence type="ECO:0000256" key="13">
    <source>
        <dbReference type="ARBA" id="ARBA00022989"/>
    </source>
</evidence>
<comment type="catalytic activity">
    <reaction evidence="18">
        <text>L-seryl-[protein] + ATP = O-phospho-L-seryl-[protein] + ADP + H(+)</text>
        <dbReference type="Rhea" id="RHEA:17989"/>
        <dbReference type="Rhea" id="RHEA-COMP:9863"/>
        <dbReference type="Rhea" id="RHEA-COMP:11604"/>
        <dbReference type="ChEBI" id="CHEBI:15378"/>
        <dbReference type="ChEBI" id="CHEBI:29999"/>
        <dbReference type="ChEBI" id="CHEBI:30616"/>
        <dbReference type="ChEBI" id="CHEBI:83421"/>
        <dbReference type="ChEBI" id="CHEBI:456216"/>
        <dbReference type="EC" id="2.7.11.1"/>
    </reaction>
</comment>
<dbReference type="Proteomes" id="UP001652623">
    <property type="component" value="Chromosome 10"/>
</dbReference>
<dbReference type="PROSITE" id="PS00107">
    <property type="entry name" value="PROTEIN_KINASE_ATP"/>
    <property type="match status" value="1"/>
</dbReference>
<dbReference type="InterPro" id="IPR032675">
    <property type="entry name" value="LRR_dom_sf"/>
</dbReference>
<evidence type="ECO:0000256" key="18">
    <source>
        <dbReference type="ARBA" id="ARBA00048679"/>
    </source>
</evidence>
<evidence type="ECO:0000256" key="9">
    <source>
        <dbReference type="ARBA" id="ARBA00022737"/>
    </source>
</evidence>
<dbReference type="InterPro" id="IPR051716">
    <property type="entry name" value="Plant_RL_S/T_kinase"/>
</dbReference>
<dbReference type="SUPFAM" id="SSF56112">
    <property type="entry name" value="Protein kinase-like (PK-like)"/>
    <property type="match status" value="1"/>
</dbReference>
<dbReference type="Pfam" id="PF08263">
    <property type="entry name" value="LRRNT_2"/>
    <property type="match status" value="1"/>
</dbReference>
<reference evidence="23" key="1">
    <citation type="submission" date="2025-08" db="UniProtKB">
        <authorList>
            <consortium name="RefSeq"/>
        </authorList>
    </citation>
    <scope>IDENTIFICATION</scope>
    <source>
        <tissue evidence="23">Seedling</tissue>
    </source>
</reference>
<evidence type="ECO:0000256" key="16">
    <source>
        <dbReference type="ARBA" id="ARBA00023180"/>
    </source>
</evidence>
<keyword evidence="6" id="KW-0808">Transferase</keyword>
<evidence type="ECO:0000256" key="5">
    <source>
        <dbReference type="ARBA" id="ARBA00022614"/>
    </source>
</evidence>
<evidence type="ECO:0000256" key="4">
    <source>
        <dbReference type="ARBA" id="ARBA00022527"/>
    </source>
</evidence>
<dbReference type="InterPro" id="IPR017441">
    <property type="entry name" value="Protein_kinase_ATP_BS"/>
</dbReference>
<evidence type="ECO:0000256" key="17">
    <source>
        <dbReference type="ARBA" id="ARBA00047899"/>
    </source>
</evidence>
<evidence type="ECO:0000256" key="15">
    <source>
        <dbReference type="ARBA" id="ARBA00023170"/>
    </source>
</evidence>
<evidence type="ECO:0000256" key="7">
    <source>
        <dbReference type="ARBA" id="ARBA00022692"/>
    </source>
</evidence>
<dbReference type="PROSITE" id="PS50011">
    <property type="entry name" value="PROTEIN_KINASE_DOM"/>
    <property type="match status" value="1"/>
</dbReference>
<keyword evidence="13 20" id="KW-1133">Transmembrane helix</keyword>
<keyword evidence="16" id="KW-0325">Glycoprotein</keyword>
<organism evidence="22 23">
    <name type="scientific">Ziziphus jujuba</name>
    <name type="common">Chinese jujube</name>
    <name type="synonym">Ziziphus sativa</name>
    <dbReference type="NCBI Taxonomy" id="326968"/>
    <lineage>
        <taxon>Eukaryota</taxon>
        <taxon>Viridiplantae</taxon>
        <taxon>Streptophyta</taxon>
        <taxon>Embryophyta</taxon>
        <taxon>Tracheophyta</taxon>
        <taxon>Spermatophyta</taxon>
        <taxon>Magnoliopsida</taxon>
        <taxon>eudicotyledons</taxon>
        <taxon>Gunneridae</taxon>
        <taxon>Pentapetalae</taxon>
        <taxon>rosids</taxon>
        <taxon>fabids</taxon>
        <taxon>Rosales</taxon>
        <taxon>Rhamnaceae</taxon>
        <taxon>Paliureae</taxon>
        <taxon>Ziziphus</taxon>
    </lineage>
</organism>
<keyword evidence="22" id="KW-1185">Reference proteome</keyword>
<evidence type="ECO:0000256" key="3">
    <source>
        <dbReference type="ARBA" id="ARBA00012513"/>
    </source>
</evidence>
<keyword evidence="14 20" id="KW-0472">Membrane</keyword>
<feature type="domain" description="Protein kinase" evidence="21">
    <location>
        <begin position="698"/>
        <end position="987"/>
    </location>
</feature>
<keyword evidence="5" id="KW-0433">Leucine-rich repeat</keyword>
<dbReference type="Pfam" id="PF00069">
    <property type="entry name" value="Pkinase"/>
    <property type="match status" value="1"/>
</dbReference>
<dbReference type="InterPro" id="IPR003591">
    <property type="entry name" value="Leu-rich_rpt_typical-subtyp"/>
</dbReference>
<dbReference type="SUPFAM" id="SSF52058">
    <property type="entry name" value="L domain-like"/>
    <property type="match status" value="1"/>
</dbReference>
<evidence type="ECO:0000256" key="6">
    <source>
        <dbReference type="ARBA" id="ARBA00022679"/>
    </source>
</evidence>
<keyword evidence="7 20" id="KW-0812">Transmembrane</keyword>
<accession>A0ABM3IA61</accession>
<evidence type="ECO:0000313" key="22">
    <source>
        <dbReference type="Proteomes" id="UP001652623"/>
    </source>
</evidence>
<evidence type="ECO:0000256" key="14">
    <source>
        <dbReference type="ARBA" id="ARBA00023136"/>
    </source>
</evidence>
<dbReference type="InterPro" id="IPR013210">
    <property type="entry name" value="LRR_N_plant-typ"/>
</dbReference>
<dbReference type="PRINTS" id="PR00019">
    <property type="entry name" value="LEURICHRPT"/>
</dbReference>
<comment type="catalytic activity">
    <reaction evidence="17">
        <text>L-threonyl-[protein] + ATP = O-phospho-L-threonyl-[protein] + ADP + H(+)</text>
        <dbReference type="Rhea" id="RHEA:46608"/>
        <dbReference type="Rhea" id="RHEA-COMP:11060"/>
        <dbReference type="Rhea" id="RHEA-COMP:11605"/>
        <dbReference type="ChEBI" id="CHEBI:15378"/>
        <dbReference type="ChEBI" id="CHEBI:30013"/>
        <dbReference type="ChEBI" id="CHEBI:30616"/>
        <dbReference type="ChEBI" id="CHEBI:61977"/>
        <dbReference type="ChEBI" id="CHEBI:456216"/>
        <dbReference type="EC" id="2.7.11.1"/>
    </reaction>
</comment>
<dbReference type="InterPro" id="IPR055414">
    <property type="entry name" value="LRR_R13L4/SHOC2-like"/>
</dbReference>
<keyword evidence="15" id="KW-0675">Receptor</keyword>
<keyword evidence="11" id="KW-0418">Kinase</keyword>
<dbReference type="Pfam" id="PF00560">
    <property type="entry name" value="LRR_1"/>
    <property type="match status" value="1"/>
</dbReference>
<keyword evidence="10 19" id="KW-0547">Nucleotide-binding</keyword>
<keyword evidence="4" id="KW-0723">Serine/threonine-protein kinase</keyword>
<evidence type="ECO:0000256" key="12">
    <source>
        <dbReference type="ARBA" id="ARBA00022840"/>
    </source>
</evidence>
<sequence>MVSLFAHSLFNKQIFLFLSIMYIYSLFHQFGSSFFKSTSVSFVVAAANVNEEAEALIKWKLGLDNKSQHFLSSWQLEGNRSSSHCSWLGVGCDESKRITNLSLPNSNLSGTLQNLSFSSFSNLVYIDFVNNYLYGDIPLSIYSLSKLTHLKLEVNSLTGFLSPAVANLSSLSYLSLSGNQLSGSIPRELWLMTGLRTLYFARTLISGTIPKEIGNLKSLTSLSLDNSNLTGSIPSSIGNLTNLADVYLFATYIHGNIPTEIGKLSNLRSLILDDNNLSGALPSLGNSTNLSVLYLKQNQLNGTLPSTMNNLTRLTHFELSFNNFIGQLPDQICGAGSLVYFSASKNHFTGPIPTSLKNCSSITRVRLEGNQLTGNLTEAFGIHPHLYYFNLSDNKLQGEVSPKWGQCRNLTSLDISNNNLSGSIPPALGKAPQLHELDLSSNHLIGNIPEELGSLKLFKLMLSENQLSGEIPRTIGMLPALESLDLAANNLSGLIPKELGGCSNLIQLNLENNKFEGSIPWEITNMNSLENLDFSSNMLNGEIPAQLAEMKRLETLNLSHNNLSGFIPPKFDEMKSLTMVDISFNQLEGPIPNSKAFREASFEAFRNNKGLCGNTTGLPLCSYGKRGNKVNILIILVSLFSSLFLLSIFVILYTLHRREVKKTNIPDEQETQNQNMFEVWNFDGKMVYENIIAATEEFDSKFCIGAGGTGSVYKAELSTGQVVAVKKFHTNINDDDHQKSQYLKAFTSEVHALTHIRHLNIVKLYGFCSHRRHSLLVYEFIEGGSLRNVLMNNDEEARAFGWNKRVNVVKGVANALSYMHHDCSPPIIHRDISTQNILLNAEHDEARVSDFGTARLLKPYSSNWTSFAGTFGYAAPELAYTMEVNEKCDVYSFGVVMLETLKGKHPGDLVSSLSLPLSSPSYATPAYDQVAIIDLLDQRLPLPTNKEAGKVLSVIRIAFACLLNTPQSRPTMKQVAQELSTQTHHLSKPLSLVSLGELFGLSDSTS</sequence>
<dbReference type="SUPFAM" id="SSF52047">
    <property type="entry name" value="RNI-like"/>
    <property type="match status" value="1"/>
</dbReference>
<dbReference type="InterPro" id="IPR011009">
    <property type="entry name" value="Kinase-like_dom_sf"/>
</dbReference>
<dbReference type="InterPro" id="IPR000719">
    <property type="entry name" value="Prot_kinase_dom"/>
</dbReference>
<dbReference type="Gene3D" id="3.80.10.10">
    <property type="entry name" value="Ribonuclease Inhibitor"/>
    <property type="match status" value="3"/>
</dbReference>
<keyword evidence="12 19" id="KW-0067">ATP-binding</keyword>
<evidence type="ECO:0000256" key="2">
    <source>
        <dbReference type="ARBA" id="ARBA00004479"/>
    </source>
</evidence>
<evidence type="ECO:0000313" key="23">
    <source>
        <dbReference type="RefSeq" id="XP_048324195.2"/>
    </source>
</evidence>
<feature type="binding site" evidence="19">
    <location>
        <position position="727"/>
    </location>
    <ligand>
        <name>ATP</name>
        <dbReference type="ChEBI" id="CHEBI:30616"/>
    </ligand>
</feature>
<name>A0ABM3IA61_ZIZJJ</name>
<evidence type="ECO:0000259" key="21">
    <source>
        <dbReference type="PROSITE" id="PS50011"/>
    </source>
</evidence>
<proteinExistence type="predicted"/>
<dbReference type="GeneID" id="125420896"/>
<dbReference type="InterPro" id="IPR001611">
    <property type="entry name" value="Leu-rich_rpt"/>
</dbReference>
<dbReference type="InterPro" id="IPR008266">
    <property type="entry name" value="Tyr_kinase_AS"/>
</dbReference>
<dbReference type="EC" id="2.7.11.1" evidence="3"/>
<evidence type="ECO:0000256" key="11">
    <source>
        <dbReference type="ARBA" id="ARBA00022777"/>
    </source>
</evidence>
<comment type="subcellular location">
    <subcellularLocation>
        <location evidence="1">Cell membrane</location>
    </subcellularLocation>
    <subcellularLocation>
        <location evidence="2">Membrane</location>
        <topology evidence="2">Single-pass type I membrane protein</topology>
    </subcellularLocation>
</comment>
<dbReference type="SMART" id="SM00369">
    <property type="entry name" value="LRR_TYP"/>
    <property type="match status" value="9"/>
</dbReference>
<dbReference type="Pfam" id="PF23598">
    <property type="entry name" value="LRR_14"/>
    <property type="match status" value="1"/>
</dbReference>
<dbReference type="PANTHER" id="PTHR48053">
    <property type="entry name" value="LEUCINE RICH REPEAT FAMILY PROTEIN, EXPRESSED"/>
    <property type="match status" value="1"/>
</dbReference>
<feature type="transmembrane region" description="Helical" evidence="20">
    <location>
        <begin position="632"/>
        <end position="655"/>
    </location>
</feature>
<evidence type="ECO:0000256" key="8">
    <source>
        <dbReference type="ARBA" id="ARBA00022729"/>
    </source>
</evidence>
<keyword evidence="9" id="KW-0677">Repeat</keyword>
<evidence type="ECO:0000256" key="1">
    <source>
        <dbReference type="ARBA" id="ARBA00004236"/>
    </source>
</evidence>
<dbReference type="Pfam" id="PF13855">
    <property type="entry name" value="LRR_8"/>
    <property type="match status" value="2"/>
</dbReference>
<dbReference type="Gene3D" id="1.10.510.10">
    <property type="entry name" value="Transferase(Phosphotransferase) domain 1"/>
    <property type="match status" value="1"/>
</dbReference>
<keyword evidence="8" id="KW-0732">Signal</keyword>
<evidence type="ECO:0000256" key="19">
    <source>
        <dbReference type="PROSITE-ProRule" id="PRU10141"/>
    </source>
</evidence>
<dbReference type="PROSITE" id="PS00109">
    <property type="entry name" value="PROTEIN_KINASE_TYR"/>
    <property type="match status" value="1"/>
</dbReference>
<evidence type="ECO:0000256" key="10">
    <source>
        <dbReference type="ARBA" id="ARBA00022741"/>
    </source>
</evidence>
<dbReference type="PANTHER" id="PTHR48053:SF168">
    <property type="entry name" value="LRR RECEPTOR-LIKE KINASE FAMILY PROTEIN"/>
    <property type="match status" value="1"/>
</dbReference>
<gene>
    <name evidence="23" type="primary">LOC125420896</name>
</gene>
<protein>
    <recommendedName>
        <fullName evidence="3">non-specific serine/threonine protein kinase</fullName>
        <ecNumber evidence="3">2.7.11.1</ecNumber>
    </recommendedName>
</protein>
<dbReference type="Gene3D" id="3.30.200.20">
    <property type="entry name" value="Phosphorylase Kinase, domain 1"/>
    <property type="match status" value="1"/>
</dbReference>
<dbReference type="RefSeq" id="XP_048324195.2">
    <property type="nucleotide sequence ID" value="XM_048468238.2"/>
</dbReference>
<evidence type="ECO:0000256" key="20">
    <source>
        <dbReference type="SAM" id="Phobius"/>
    </source>
</evidence>